<protein>
    <submittedName>
        <fullName evidence="7">Laccase-4</fullName>
    </submittedName>
</protein>
<evidence type="ECO:0000259" key="5">
    <source>
        <dbReference type="Pfam" id="PF07731"/>
    </source>
</evidence>
<dbReference type="GO" id="GO:0005886">
    <property type="term" value="C:plasma membrane"/>
    <property type="evidence" value="ECO:0007669"/>
    <property type="project" value="TreeGrafter"/>
</dbReference>
<gene>
    <name evidence="7" type="ORF">EAI_10643</name>
</gene>
<feature type="domain" description="Plastocyanin-like" evidence="6">
    <location>
        <begin position="192"/>
        <end position="303"/>
    </location>
</feature>
<evidence type="ECO:0000259" key="4">
    <source>
        <dbReference type="Pfam" id="PF00394"/>
    </source>
</evidence>
<dbReference type="InParanoid" id="E2B8J4"/>
<dbReference type="InterPro" id="IPR045087">
    <property type="entry name" value="Cu-oxidase_fam"/>
</dbReference>
<dbReference type="SUPFAM" id="SSF49503">
    <property type="entry name" value="Cupredoxins"/>
    <property type="match status" value="3"/>
</dbReference>
<dbReference type="Pfam" id="PF07732">
    <property type="entry name" value="Cu-oxidase_3"/>
    <property type="match status" value="1"/>
</dbReference>
<dbReference type="CDD" id="cd13858">
    <property type="entry name" value="CuRO_1_tcLCC2_insect_like"/>
    <property type="match status" value="1"/>
</dbReference>
<feature type="domain" description="Plastocyanin-like" evidence="4">
    <location>
        <begin position="320"/>
        <end position="471"/>
    </location>
</feature>
<dbReference type="FunFam" id="2.60.40.420:FF:000045">
    <property type="entry name" value="Laccase 2"/>
    <property type="match status" value="1"/>
</dbReference>
<comment type="similarity">
    <text evidence="1">Belongs to the multicopper oxidase family.</text>
</comment>
<dbReference type="OMA" id="CKTHNAI"/>
<evidence type="ECO:0000259" key="6">
    <source>
        <dbReference type="Pfam" id="PF07732"/>
    </source>
</evidence>
<dbReference type="Pfam" id="PF00394">
    <property type="entry name" value="Cu-oxidase"/>
    <property type="match status" value="1"/>
</dbReference>
<dbReference type="PANTHER" id="PTHR11709">
    <property type="entry name" value="MULTI-COPPER OXIDASE"/>
    <property type="match status" value="1"/>
</dbReference>
<feature type="chain" id="PRO_5003157669" evidence="3">
    <location>
        <begin position="25"/>
        <end position="711"/>
    </location>
</feature>
<dbReference type="CDD" id="cd13884">
    <property type="entry name" value="CuRO_2_tcLCC_insect_like"/>
    <property type="match status" value="1"/>
</dbReference>
<dbReference type="InterPro" id="IPR011706">
    <property type="entry name" value="Cu-oxidase_C"/>
</dbReference>
<evidence type="ECO:0000256" key="1">
    <source>
        <dbReference type="ARBA" id="ARBA00010609"/>
    </source>
</evidence>
<dbReference type="OrthoDB" id="2121828at2759"/>
<dbReference type="GO" id="GO:0006826">
    <property type="term" value="P:iron ion transport"/>
    <property type="evidence" value="ECO:0007669"/>
    <property type="project" value="TreeGrafter"/>
</dbReference>
<keyword evidence="3" id="KW-0732">Signal</keyword>
<dbReference type="EMBL" id="GL446337">
    <property type="protein sequence ID" value="EFN87980.1"/>
    <property type="molecule type" value="Genomic_DNA"/>
</dbReference>
<evidence type="ECO:0000256" key="3">
    <source>
        <dbReference type="SAM" id="SignalP"/>
    </source>
</evidence>
<dbReference type="AlphaFoldDB" id="E2B8J4"/>
<evidence type="ECO:0000313" key="7">
    <source>
        <dbReference type="EMBL" id="EFN87980.1"/>
    </source>
</evidence>
<organism evidence="8">
    <name type="scientific">Harpegnathos saltator</name>
    <name type="common">Jerdon's jumping ant</name>
    <dbReference type="NCBI Taxonomy" id="610380"/>
    <lineage>
        <taxon>Eukaryota</taxon>
        <taxon>Metazoa</taxon>
        <taxon>Ecdysozoa</taxon>
        <taxon>Arthropoda</taxon>
        <taxon>Hexapoda</taxon>
        <taxon>Insecta</taxon>
        <taxon>Pterygota</taxon>
        <taxon>Neoptera</taxon>
        <taxon>Endopterygota</taxon>
        <taxon>Hymenoptera</taxon>
        <taxon>Apocrita</taxon>
        <taxon>Aculeata</taxon>
        <taxon>Formicoidea</taxon>
        <taxon>Formicidae</taxon>
        <taxon>Ponerinae</taxon>
        <taxon>Ponerini</taxon>
        <taxon>Harpegnathos</taxon>
    </lineage>
</organism>
<dbReference type="Proteomes" id="UP000008237">
    <property type="component" value="Unassembled WGS sequence"/>
</dbReference>
<reference evidence="7 8" key="1">
    <citation type="journal article" date="2010" name="Science">
        <title>Genomic comparison of the ants Camponotus floridanus and Harpegnathos saltator.</title>
        <authorList>
            <person name="Bonasio R."/>
            <person name="Zhang G."/>
            <person name="Ye C."/>
            <person name="Mutti N.S."/>
            <person name="Fang X."/>
            <person name="Qin N."/>
            <person name="Donahue G."/>
            <person name="Yang P."/>
            <person name="Li Q."/>
            <person name="Li C."/>
            <person name="Zhang P."/>
            <person name="Huang Z."/>
            <person name="Berger S.L."/>
            <person name="Reinberg D."/>
            <person name="Wang J."/>
            <person name="Liebig J."/>
        </authorList>
    </citation>
    <scope>NUCLEOTIDE SEQUENCE [LARGE SCALE GENOMIC DNA]</scope>
    <source>
        <strain evidence="7 8">R22 G/1</strain>
    </source>
</reference>
<dbReference type="InterPro" id="IPR001117">
    <property type="entry name" value="Cu-oxidase_2nd"/>
</dbReference>
<keyword evidence="8" id="KW-1185">Reference proteome</keyword>
<feature type="signal peptide" evidence="3">
    <location>
        <begin position="1"/>
        <end position="24"/>
    </location>
</feature>
<name>E2B8J4_HARSA</name>
<dbReference type="InterPro" id="IPR008972">
    <property type="entry name" value="Cupredoxin"/>
</dbReference>
<proteinExistence type="inferred from homology"/>
<accession>E2B8J4</accession>
<dbReference type="FunFam" id="2.60.40.420:FF:000031">
    <property type="entry name" value="Laccase-2 isoform A"/>
    <property type="match status" value="1"/>
</dbReference>
<dbReference type="Gene3D" id="2.60.40.420">
    <property type="entry name" value="Cupredoxins - blue copper proteins"/>
    <property type="match status" value="3"/>
</dbReference>
<dbReference type="CDD" id="cd13905">
    <property type="entry name" value="CuRO_3_tcLLC2_insect_like"/>
    <property type="match status" value="1"/>
</dbReference>
<evidence type="ECO:0000313" key="8">
    <source>
        <dbReference type="Proteomes" id="UP000008237"/>
    </source>
</evidence>
<dbReference type="GO" id="GO:0005507">
    <property type="term" value="F:copper ion binding"/>
    <property type="evidence" value="ECO:0007669"/>
    <property type="project" value="InterPro"/>
</dbReference>
<dbReference type="GO" id="GO:0016491">
    <property type="term" value="F:oxidoreductase activity"/>
    <property type="evidence" value="ECO:0007669"/>
    <property type="project" value="InterPro"/>
</dbReference>
<feature type="region of interest" description="Disordered" evidence="2">
    <location>
        <begin position="79"/>
        <end position="99"/>
    </location>
</feature>
<sequence>MQLATRVLLLYLFAFCGLVEDAIEHPPFDMKEWLSPERIPFERSPRRMSDDPYTNVGNMPEYKQRLDNYEDAPIVPYHSKSETNHKTTTPITPMNDPEGNPHKIKYRHRKHSQKSVVAGLDNLRPIDERSCLDPLLLTNTTMSSPVQCARTCRKGDRKICYYHFVVEYYQINGMACRLCIPNATNSFCSSCQCVPADGVERSATVVNRQIPGPSIEVCEGDHVVIDVENRMSGSSLSIHWHGLFQNKFQYYDGVPFLTQCPISGGNVFRYQWGANNPGTHFWHAHSGLQKMDGVFGSVIVRQPPEDDLHGRLYDYDLSTHVLSINDWMHQPAIQYFPGRRLSDVGQLPNTILINGKGRYTDPKTGMTTNTTLEVIDVEPDKRYRMRLINAFCTVCPGMFTIQDHKITIIATDGTDIEPKTVDSVTSFAGERYDFILHTNKSVGSYWVQVRGMGGCALEEIQQVAILRYKGAPEKPQLQSPSYNAGLPQGLVLNALNATCEVPQDDTICVSNLDSKEKIDKRILEKEPDLKFYLPVGFEQYTLQEVFEPNHYRRFMVASGRATINALIDGISFEFPPSPPLSQSSDIPHNQYCNRNTISDRCPDGMCTCTHRLDIPLNALTEIVLVDELQATNLSHPFHMHGHNFHVMGMGRAQNETSINWKIVREMDEKNLVNRCFDKPVRKDTVVIPYNGYVVLRFIANNPGNCHTGKVF</sequence>
<evidence type="ECO:0000256" key="2">
    <source>
        <dbReference type="SAM" id="MobiDB-lite"/>
    </source>
</evidence>
<dbReference type="Pfam" id="PF07731">
    <property type="entry name" value="Cu-oxidase_2"/>
    <property type="match status" value="1"/>
</dbReference>
<feature type="domain" description="Plastocyanin-like" evidence="5">
    <location>
        <begin position="594"/>
        <end position="704"/>
    </location>
</feature>
<dbReference type="PANTHER" id="PTHR11709:SF232">
    <property type="entry name" value="STRAW, ISOFORM G"/>
    <property type="match status" value="1"/>
</dbReference>
<dbReference type="InterPro" id="IPR011707">
    <property type="entry name" value="Cu-oxidase-like_N"/>
</dbReference>